<dbReference type="WBParaSite" id="PSU_v2.g16936.t1">
    <property type="protein sequence ID" value="PSU_v2.g16936.t1"/>
    <property type="gene ID" value="PSU_v2.g16936"/>
</dbReference>
<accession>A0A914YCB2</accession>
<protein>
    <submittedName>
        <fullName evidence="3">Transcription factor CBF/NF-Y/archaeal histone domain-containing protein</fullName>
    </submittedName>
</protein>
<evidence type="ECO:0000313" key="3">
    <source>
        <dbReference type="WBParaSite" id="PSU_v2.g16936.t1"/>
    </source>
</evidence>
<dbReference type="Proteomes" id="UP000887577">
    <property type="component" value="Unplaced"/>
</dbReference>
<evidence type="ECO:0000256" key="1">
    <source>
        <dbReference type="SAM" id="MobiDB-lite"/>
    </source>
</evidence>
<evidence type="ECO:0000313" key="2">
    <source>
        <dbReference type="Proteomes" id="UP000887577"/>
    </source>
</evidence>
<sequence>MPLERGANAYLPKPDPPKRKRRDWPCMKRLKEIAEKLGKEFENRKISASILKGMLEVQVAANIKHEDIKKKTLKDSLDMILMEVNGV</sequence>
<proteinExistence type="predicted"/>
<dbReference type="AlphaFoldDB" id="A0A914YCB2"/>
<keyword evidence="2" id="KW-1185">Reference proteome</keyword>
<feature type="region of interest" description="Disordered" evidence="1">
    <location>
        <begin position="1"/>
        <end position="22"/>
    </location>
</feature>
<reference evidence="3" key="1">
    <citation type="submission" date="2022-11" db="UniProtKB">
        <authorList>
            <consortium name="WormBaseParasite"/>
        </authorList>
    </citation>
    <scope>IDENTIFICATION</scope>
</reference>
<organism evidence="2 3">
    <name type="scientific">Panagrolaimus superbus</name>
    <dbReference type="NCBI Taxonomy" id="310955"/>
    <lineage>
        <taxon>Eukaryota</taxon>
        <taxon>Metazoa</taxon>
        <taxon>Ecdysozoa</taxon>
        <taxon>Nematoda</taxon>
        <taxon>Chromadorea</taxon>
        <taxon>Rhabditida</taxon>
        <taxon>Tylenchina</taxon>
        <taxon>Panagrolaimomorpha</taxon>
        <taxon>Panagrolaimoidea</taxon>
        <taxon>Panagrolaimidae</taxon>
        <taxon>Panagrolaimus</taxon>
    </lineage>
</organism>
<name>A0A914YCB2_9BILA</name>